<dbReference type="RefSeq" id="WP_245438372.1">
    <property type="nucleotide sequence ID" value="NZ_JACHXH010000001.1"/>
</dbReference>
<accession>A0A7W5BH96</accession>
<gene>
    <name evidence="2" type="ORF">FHS26_000461</name>
</gene>
<proteinExistence type="predicted"/>
<evidence type="ECO:0000313" key="2">
    <source>
        <dbReference type="EMBL" id="MBB3132766.1"/>
    </source>
</evidence>
<dbReference type="Proteomes" id="UP000518315">
    <property type="component" value="Unassembled WGS sequence"/>
</dbReference>
<organism evidence="2 3">
    <name type="scientific">Rhizobium pisi</name>
    <dbReference type="NCBI Taxonomy" id="574561"/>
    <lineage>
        <taxon>Bacteria</taxon>
        <taxon>Pseudomonadati</taxon>
        <taxon>Pseudomonadota</taxon>
        <taxon>Alphaproteobacteria</taxon>
        <taxon>Hyphomicrobiales</taxon>
        <taxon>Rhizobiaceae</taxon>
        <taxon>Rhizobium/Agrobacterium group</taxon>
        <taxon>Rhizobium</taxon>
    </lineage>
</organism>
<name>A0A7W5BH96_9HYPH</name>
<dbReference type="AlphaFoldDB" id="A0A7W5BH96"/>
<comment type="caution">
    <text evidence="2">The sequence shown here is derived from an EMBL/GenBank/DDBJ whole genome shotgun (WGS) entry which is preliminary data.</text>
</comment>
<protein>
    <submittedName>
        <fullName evidence="2">Uncharacterized protein</fullName>
    </submittedName>
</protein>
<evidence type="ECO:0000313" key="3">
    <source>
        <dbReference type="Proteomes" id="UP000518315"/>
    </source>
</evidence>
<evidence type="ECO:0000256" key="1">
    <source>
        <dbReference type="SAM" id="MobiDB-lite"/>
    </source>
</evidence>
<keyword evidence="3" id="KW-1185">Reference proteome</keyword>
<feature type="region of interest" description="Disordered" evidence="1">
    <location>
        <begin position="1"/>
        <end position="22"/>
    </location>
</feature>
<reference evidence="2 3" key="1">
    <citation type="submission" date="2020-08" db="EMBL/GenBank/DDBJ databases">
        <title>Genomic Encyclopedia of Type Strains, Phase III (KMG-III): the genomes of soil and plant-associated and newly described type strains.</title>
        <authorList>
            <person name="Whitman W."/>
        </authorList>
    </citation>
    <scope>NUCLEOTIDE SEQUENCE [LARGE SCALE GENOMIC DNA]</scope>
    <source>
        <strain evidence="2 3">CECT 4113</strain>
    </source>
</reference>
<dbReference type="EMBL" id="JACHXH010000001">
    <property type="protein sequence ID" value="MBB3132766.1"/>
    <property type="molecule type" value="Genomic_DNA"/>
</dbReference>
<sequence length="115" mass="12738">MERSAYHEAPPQPFAAKPSAGSKEEQAAIVAAAIIERLIFFKTECPSTIELTPLQAAGLKSVEKWQKSATVDHGMLHYVILVISLIKYRKSAPMAGRGKNVIESAKIRMNFPNEW</sequence>